<dbReference type="EMBL" id="JACEFO010001866">
    <property type="protein sequence ID" value="KAF8698155.1"/>
    <property type="molecule type" value="Genomic_DNA"/>
</dbReference>
<feature type="transmembrane region" description="Helical" evidence="2">
    <location>
        <begin position="90"/>
        <end position="112"/>
    </location>
</feature>
<keyword evidence="4" id="KW-1185">Reference proteome</keyword>
<comment type="caution">
    <text evidence="3">The sequence shown here is derived from an EMBL/GenBank/DDBJ whole genome shotgun (WGS) entry which is preliminary data.</text>
</comment>
<feature type="region of interest" description="Disordered" evidence="1">
    <location>
        <begin position="33"/>
        <end position="57"/>
    </location>
</feature>
<evidence type="ECO:0000256" key="1">
    <source>
        <dbReference type="SAM" id="MobiDB-lite"/>
    </source>
</evidence>
<dbReference type="AlphaFoldDB" id="A0A835BHX7"/>
<gene>
    <name evidence="3" type="ORF">HU200_035670</name>
</gene>
<dbReference type="Proteomes" id="UP000636709">
    <property type="component" value="Unassembled WGS sequence"/>
</dbReference>
<keyword evidence="2" id="KW-0472">Membrane</keyword>
<sequence length="114" mass="11881">MTPTLPPLALKCFLLAAPAPKSVTVAQRTHLLSSHLSPPRSSALTSPPRATAIDRGGCDGPLPRARGMYLHADEDGAGVSLSPRRDSLNAAWLVHLVQVGGMGFVLLCGAAYGR</sequence>
<evidence type="ECO:0000313" key="4">
    <source>
        <dbReference type="Proteomes" id="UP000636709"/>
    </source>
</evidence>
<dbReference type="PANTHER" id="PTHR31205:SF3">
    <property type="entry name" value="OS06G0161100 PROTEIN"/>
    <property type="match status" value="1"/>
</dbReference>
<proteinExistence type="predicted"/>
<organism evidence="3 4">
    <name type="scientific">Digitaria exilis</name>
    <dbReference type="NCBI Taxonomy" id="1010633"/>
    <lineage>
        <taxon>Eukaryota</taxon>
        <taxon>Viridiplantae</taxon>
        <taxon>Streptophyta</taxon>
        <taxon>Embryophyta</taxon>
        <taxon>Tracheophyta</taxon>
        <taxon>Spermatophyta</taxon>
        <taxon>Magnoliopsida</taxon>
        <taxon>Liliopsida</taxon>
        <taxon>Poales</taxon>
        <taxon>Poaceae</taxon>
        <taxon>PACMAD clade</taxon>
        <taxon>Panicoideae</taxon>
        <taxon>Panicodae</taxon>
        <taxon>Paniceae</taxon>
        <taxon>Anthephorinae</taxon>
        <taxon>Digitaria</taxon>
    </lineage>
</organism>
<keyword evidence="2" id="KW-1133">Transmembrane helix</keyword>
<keyword evidence="2" id="KW-0812">Transmembrane</keyword>
<evidence type="ECO:0000256" key="2">
    <source>
        <dbReference type="SAM" id="Phobius"/>
    </source>
</evidence>
<evidence type="ECO:0000313" key="3">
    <source>
        <dbReference type="EMBL" id="KAF8698155.1"/>
    </source>
</evidence>
<feature type="compositionally biased region" description="Low complexity" evidence="1">
    <location>
        <begin position="33"/>
        <end position="44"/>
    </location>
</feature>
<accession>A0A835BHX7</accession>
<reference evidence="3" key="1">
    <citation type="submission" date="2020-07" db="EMBL/GenBank/DDBJ databases">
        <title>Genome sequence and genetic diversity analysis of an under-domesticated orphan crop, white fonio (Digitaria exilis).</title>
        <authorList>
            <person name="Bennetzen J.L."/>
            <person name="Chen S."/>
            <person name="Ma X."/>
            <person name="Wang X."/>
            <person name="Yssel A.E.J."/>
            <person name="Chaluvadi S.R."/>
            <person name="Johnson M."/>
            <person name="Gangashetty P."/>
            <person name="Hamidou F."/>
            <person name="Sanogo M.D."/>
            <person name="Zwaenepoel A."/>
            <person name="Wallace J."/>
            <person name="Van De Peer Y."/>
            <person name="Van Deynze A."/>
        </authorList>
    </citation>
    <scope>NUCLEOTIDE SEQUENCE</scope>
    <source>
        <tissue evidence="3">Leaves</tissue>
    </source>
</reference>
<name>A0A835BHX7_9POAL</name>
<protein>
    <submittedName>
        <fullName evidence="3">Uncharacterized protein</fullName>
    </submittedName>
</protein>
<dbReference type="PANTHER" id="PTHR31205">
    <property type="entry name" value="ACTIN CROSS-LINKING PROTEIN (DUF569)"/>
    <property type="match status" value="1"/>
</dbReference>